<proteinExistence type="inferred from homology"/>
<dbReference type="RefSeq" id="WP_160551206.1">
    <property type="nucleotide sequence ID" value="NZ_CP047650.1"/>
</dbReference>
<dbReference type="PIRSF" id="PIRSF017082">
    <property type="entry name" value="YflP"/>
    <property type="match status" value="1"/>
</dbReference>
<dbReference type="CDD" id="cd13578">
    <property type="entry name" value="PBP2_Bug27"/>
    <property type="match status" value="1"/>
</dbReference>
<keyword evidence="2" id="KW-0732">Signal</keyword>
<evidence type="ECO:0000313" key="4">
    <source>
        <dbReference type="Proteomes" id="UP000464787"/>
    </source>
</evidence>
<dbReference type="KEGG" id="xyk:GT347_06590"/>
<keyword evidence="4" id="KW-1185">Reference proteome</keyword>
<feature type="signal peptide" evidence="2">
    <location>
        <begin position="1"/>
        <end position="24"/>
    </location>
</feature>
<dbReference type="Gene3D" id="3.40.190.10">
    <property type="entry name" value="Periplasmic binding protein-like II"/>
    <property type="match status" value="1"/>
</dbReference>
<evidence type="ECO:0000256" key="1">
    <source>
        <dbReference type="ARBA" id="ARBA00006987"/>
    </source>
</evidence>
<dbReference type="InterPro" id="IPR042100">
    <property type="entry name" value="Bug_dom1"/>
</dbReference>
<gene>
    <name evidence="3" type="ORF">GT347_06590</name>
</gene>
<name>A0A857J494_9BURK</name>
<dbReference type="PANTHER" id="PTHR42928:SF5">
    <property type="entry name" value="BLR1237 PROTEIN"/>
    <property type="match status" value="1"/>
</dbReference>
<dbReference type="Gene3D" id="3.40.190.150">
    <property type="entry name" value="Bordetella uptake gene, domain 1"/>
    <property type="match status" value="1"/>
</dbReference>
<organism evidence="3 4">
    <name type="scientific">Xylophilus rhododendri</name>
    <dbReference type="NCBI Taxonomy" id="2697032"/>
    <lineage>
        <taxon>Bacteria</taxon>
        <taxon>Pseudomonadati</taxon>
        <taxon>Pseudomonadota</taxon>
        <taxon>Betaproteobacteria</taxon>
        <taxon>Burkholderiales</taxon>
        <taxon>Xylophilus</taxon>
    </lineage>
</organism>
<accession>A0A857J494</accession>
<dbReference type="PANTHER" id="PTHR42928">
    <property type="entry name" value="TRICARBOXYLATE-BINDING PROTEIN"/>
    <property type="match status" value="1"/>
</dbReference>
<dbReference type="EMBL" id="CP047650">
    <property type="protein sequence ID" value="QHI97688.1"/>
    <property type="molecule type" value="Genomic_DNA"/>
</dbReference>
<reference evidence="3 4" key="1">
    <citation type="submission" date="2020-01" db="EMBL/GenBank/DDBJ databases">
        <title>Genome sequencing of strain KACC 21265.</title>
        <authorList>
            <person name="Heo J."/>
            <person name="Kim S.-J."/>
            <person name="Kim J.-S."/>
            <person name="Hong S.-B."/>
            <person name="Kwon S.-W."/>
        </authorList>
    </citation>
    <scope>NUCLEOTIDE SEQUENCE [LARGE SCALE GENOMIC DNA]</scope>
    <source>
        <strain evidence="3 4">KACC 21265</strain>
    </source>
</reference>
<dbReference type="Proteomes" id="UP000464787">
    <property type="component" value="Chromosome"/>
</dbReference>
<dbReference type="Pfam" id="PF03401">
    <property type="entry name" value="TctC"/>
    <property type="match status" value="1"/>
</dbReference>
<protein>
    <submittedName>
        <fullName evidence="3">Tripartite tricarboxylate transporter substrate binding protein</fullName>
    </submittedName>
</protein>
<dbReference type="SUPFAM" id="SSF53850">
    <property type="entry name" value="Periplasmic binding protein-like II"/>
    <property type="match status" value="1"/>
</dbReference>
<dbReference type="AlphaFoldDB" id="A0A857J494"/>
<sequence length="325" mass="34095">MYKRSMLLALLAAAGLFSFGSASAAEAWPTKPIRFVVPFTAGGAADILGRIVGQQLSLKYGQPVLVDNRPGASGHVGAEQVAKSAPDGYTIVLGTTGVHAAYTMYPKLNYDPSKALQVVSIIGEFPNLLVVNPAVPAQNMKEFLALAKAKPGELFFGSAGNGSSTHLSTELLKQVAGIDLKHVPYRGSSAAMNDLMGGQIQLMVENLPAVLPMVQSGRVRALAITSKTRSDVMPGIPTVAESGVPGYQFTAWFTVAVPAGTPQSIAKKLNADIDAIVHSPELAAKWKELGVNPIGGTLDADTAFISSEKKKFTALIQEAHLTADD</sequence>
<evidence type="ECO:0000313" key="3">
    <source>
        <dbReference type="EMBL" id="QHI97688.1"/>
    </source>
</evidence>
<dbReference type="InterPro" id="IPR005064">
    <property type="entry name" value="BUG"/>
</dbReference>
<comment type="similarity">
    <text evidence="1">Belongs to the UPF0065 (bug) family.</text>
</comment>
<evidence type="ECO:0000256" key="2">
    <source>
        <dbReference type="SAM" id="SignalP"/>
    </source>
</evidence>
<feature type="chain" id="PRO_5032362925" evidence="2">
    <location>
        <begin position="25"/>
        <end position="325"/>
    </location>
</feature>